<dbReference type="CDD" id="cd03813">
    <property type="entry name" value="GT4-like"/>
    <property type="match status" value="1"/>
</dbReference>
<dbReference type="PANTHER" id="PTHR12526:SF608">
    <property type="entry name" value="PELF"/>
    <property type="match status" value="1"/>
</dbReference>
<reference evidence="3 4" key="1">
    <citation type="submission" date="2023-03" db="EMBL/GenBank/DDBJ databases">
        <title>Complete genome sequence of Tepidibacter sp. SWIR-1, isolated from a deep-sea hydrothermal vent.</title>
        <authorList>
            <person name="Li X."/>
        </authorList>
    </citation>
    <scope>NUCLEOTIDE SEQUENCE [LARGE SCALE GENOMIC DNA]</scope>
    <source>
        <strain evidence="3 4">SWIR-1</strain>
    </source>
</reference>
<dbReference type="NCBIfam" id="NF038011">
    <property type="entry name" value="PelF"/>
    <property type="match status" value="1"/>
</dbReference>
<keyword evidence="4" id="KW-1185">Reference proteome</keyword>
<proteinExistence type="predicted"/>
<feature type="domain" description="DUF3492" evidence="2">
    <location>
        <begin position="1"/>
        <end position="261"/>
    </location>
</feature>
<protein>
    <submittedName>
        <fullName evidence="3">GT4 family glycosyltransferase PelF</fullName>
    </submittedName>
</protein>
<dbReference type="PANTHER" id="PTHR12526">
    <property type="entry name" value="GLYCOSYLTRANSFERASE"/>
    <property type="match status" value="1"/>
</dbReference>
<dbReference type="Proteomes" id="UP001222800">
    <property type="component" value="Chromosome"/>
</dbReference>
<evidence type="ECO:0000259" key="2">
    <source>
        <dbReference type="Pfam" id="PF11997"/>
    </source>
</evidence>
<organism evidence="3 4">
    <name type="scientific">Tepidibacter hydrothermalis</name>
    <dbReference type="NCBI Taxonomy" id="3036126"/>
    <lineage>
        <taxon>Bacteria</taxon>
        <taxon>Bacillati</taxon>
        <taxon>Bacillota</taxon>
        <taxon>Clostridia</taxon>
        <taxon>Peptostreptococcales</taxon>
        <taxon>Peptostreptococcaceae</taxon>
        <taxon>Tepidibacter</taxon>
    </lineage>
</organism>
<dbReference type="Gene3D" id="3.40.50.2000">
    <property type="entry name" value="Glycogen Phosphorylase B"/>
    <property type="match status" value="2"/>
</dbReference>
<sequence length="470" mass="54974">MEICILSEGSYPYISGGVSSWINQLVNEMNDKTFKIVSIMPSRESNLEYKYKIPSNITEIKTIYLNDYFYLEPNKKNKEPQLNKKELIEVEKFFRFDKNVDWNLIINIISNKKRFGNCVEFLQSRFFWNMILRFYQDNYNKEEFNKFFWTIRSMFIPFISIVQSELPKADIYHSVSTGYAGFLGLLCKIKNNKPFILTEHGIYAREREEEIIRAKWVTGIYKKIWIDFFYFISIGSYKGADSVVSLFERNKNIQLELGSNKEKTIVIPNGVDLNKFTAEHEEHEGFNIGAILRIVPIKDVKTLIRAFKLVKSEIPNVKLYLIGPYDEDMEYYEECLKLVKNLELEENIKFTGKVDIKKYLKRLDLLILTSISEGQPLVILEGMACEIPFVATDVGSCKELLEGKEDDNIGLSGIITSPVSPNDTANAIIRLLKDKKLRTQMSQNGRERVEKYYTNRMFIEKYNEVYESLR</sequence>
<evidence type="ECO:0000259" key="1">
    <source>
        <dbReference type="Pfam" id="PF00534"/>
    </source>
</evidence>
<accession>A0ABY8EGZ4</accession>
<feature type="domain" description="Glycosyl transferase family 1" evidence="1">
    <location>
        <begin position="288"/>
        <end position="448"/>
    </location>
</feature>
<dbReference type="InterPro" id="IPR001296">
    <property type="entry name" value="Glyco_trans_1"/>
</dbReference>
<gene>
    <name evidence="3" type="primary">pelF</name>
    <name evidence="3" type="ORF">P4S50_03350</name>
</gene>
<evidence type="ECO:0000313" key="3">
    <source>
        <dbReference type="EMBL" id="WFD11125.1"/>
    </source>
</evidence>
<dbReference type="InterPro" id="IPR047691">
    <property type="entry name" value="PelF-like"/>
</dbReference>
<dbReference type="RefSeq" id="WP_277733099.1">
    <property type="nucleotide sequence ID" value="NZ_CP120733.1"/>
</dbReference>
<dbReference type="EMBL" id="CP120733">
    <property type="protein sequence ID" value="WFD11125.1"/>
    <property type="molecule type" value="Genomic_DNA"/>
</dbReference>
<dbReference type="InterPro" id="IPR022622">
    <property type="entry name" value="DUF3492"/>
</dbReference>
<dbReference type="Pfam" id="PF00534">
    <property type="entry name" value="Glycos_transf_1"/>
    <property type="match status" value="1"/>
</dbReference>
<name>A0ABY8EGZ4_9FIRM</name>
<evidence type="ECO:0000313" key="4">
    <source>
        <dbReference type="Proteomes" id="UP001222800"/>
    </source>
</evidence>
<dbReference type="Pfam" id="PF11997">
    <property type="entry name" value="DUF3492"/>
    <property type="match status" value="1"/>
</dbReference>
<dbReference type="SUPFAM" id="SSF53756">
    <property type="entry name" value="UDP-Glycosyltransferase/glycogen phosphorylase"/>
    <property type="match status" value="1"/>
</dbReference>